<name>A0ABT0X9Z0_9ACTN</name>
<evidence type="ECO:0000256" key="1">
    <source>
        <dbReference type="SAM" id="MobiDB-lite"/>
    </source>
</evidence>
<dbReference type="EC" id="2.3.1.-" evidence="3"/>
<accession>A0ABT0X9Z0</accession>
<dbReference type="InterPro" id="IPR000182">
    <property type="entry name" value="GNAT_dom"/>
</dbReference>
<dbReference type="PROSITE" id="PS51186">
    <property type="entry name" value="GNAT"/>
    <property type="match status" value="1"/>
</dbReference>
<sequence>MEIRDHYGLALAVVGPEELAARPWARPGRDIDVVRVVDPPATFWPELGAHGFLRKPSAVAWVAELGSGEEEFLSRLRRTARRDIRRAQRDAAAAGLTEVIEEPVSPAALDRFLALYADRVAQMDFGVPFALGHRDAVLDGPDKFFGVFAYAGEELAGGCLVRECPDDDAAVVRFSAVTAEWRRSSLARVLYLTALRVARSKGYRWATLGNEPNLIGHLTKPGLFRFKADLGFRTVPSQDFADPDGHDEADLVLRLDRLNDPTFLLAYADPVDAAERRLAGHLFCVTPQDTAPYAAPFLISTSPTLPAGHRCGAAGGPDRTGPDRTGPD</sequence>
<evidence type="ECO:0000259" key="2">
    <source>
        <dbReference type="PROSITE" id="PS51186"/>
    </source>
</evidence>
<keyword evidence="3" id="KW-0012">Acyltransferase</keyword>
<feature type="region of interest" description="Disordered" evidence="1">
    <location>
        <begin position="308"/>
        <end position="328"/>
    </location>
</feature>
<dbReference type="GO" id="GO:0016746">
    <property type="term" value="F:acyltransferase activity"/>
    <property type="evidence" value="ECO:0007669"/>
    <property type="project" value="UniProtKB-KW"/>
</dbReference>
<dbReference type="InterPro" id="IPR016181">
    <property type="entry name" value="Acyl_CoA_acyltransferase"/>
</dbReference>
<dbReference type="InterPro" id="IPR038740">
    <property type="entry name" value="BioF2-like_GNAT_dom"/>
</dbReference>
<keyword evidence="3" id="KW-0808">Transferase</keyword>
<dbReference type="EMBL" id="JAMQGM010000031">
    <property type="protein sequence ID" value="MCM2578733.1"/>
    <property type="molecule type" value="Genomic_DNA"/>
</dbReference>
<dbReference type="Proteomes" id="UP001167160">
    <property type="component" value="Unassembled WGS sequence"/>
</dbReference>
<comment type="caution">
    <text evidence="3">The sequence shown here is derived from an EMBL/GenBank/DDBJ whole genome shotgun (WGS) entry which is preliminary data.</text>
</comment>
<feature type="domain" description="N-acetyltransferase" evidence="2">
    <location>
        <begin position="99"/>
        <end position="256"/>
    </location>
</feature>
<dbReference type="Gene3D" id="3.40.630.30">
    <property type="match status" value="1"/>
</dbReference>
<organism evidence="3 4">
    <name type="scientific">Streptomyces meridianus</name>
    <dbReference type="NCBI Taxonomy" id="2938945"/>
    <lineage>
        <taxon>Bacteria</taxon>
        <taxon>Bacillati</taxon>
        <taxon>Actinomycetota</taxon>
        <taxon>Actinomycetes</taxon>
        <taxon>Kitasatosporales</taxon>
        <taxon>Streptomycetaceae</taxon>
        <taxon>Streptomyces</taxon>
    </lineage>
</organism>
<protein>
    <submittedName>
        <fullName evidence="3">GNAT family N-acetyltransferase</fullName>
        <ecNumber evidence="3">2.3.1.-</ecNumber>
    </submittedName>
</protein>
<dbReference type="SUPFAM" id="SSF55729">
    <property type="entry name" value="Acyl-CoA N-acyltransferases (Nat)"/>
    <property type="match status" value="1"/>
</dbReference>
<dbReference type="Pfam" id="PF13480">
    <property type="entry name" value="Acetyltransf_6"/>
    <property type="match status" value="1"/>
</dbReference>
<dbReference type="RefSeq" id="WP_251415699.1">
    <property type="nucleotide sequence ID" value="NZ_JAMQGM010000031.1"/>
</dbReference>
<gene>
    <name evidence="3" type="ORF">M1E25_15460</name>
</gene>
<evidence type="ECO:0000313" key="3">
    <source>
        <dbReference type="EMBL" id="MCM2578733.1"/>
    </source>
</evidence>
<reference evidence="3" key="1">
    <citation type="journal article" date="2023" name="Int. J. Syst. Evol. Microbiol.">
        <title>Streptomyces meridianus sp. nov. isolated from brackish water of the Tagus estuary in Alcochete, Portugal.</title>
        <authorList>
            <person name="Santos J.D.N."/>
            <person name="Klimek D."/>
            <person name="Calusinska M."/>
            <person name="Lobo Da Cunha A."/>
            <person name="Catita J."/>
            <person name="Goncalves H."/>
            <person name="Gonzalez I."/>
            <person name="Reyes F."/>
            <person name="Lage O.M."/>
        </authorList>
    </citation>
    <scope>NUCLEOTIDE SEQUENCE</scope>
    <source>
        <strain evidence="3">MTZ3.1</strain>
    </source>
</reference>
<proteinExistence type="predicted"/>
<evidence type="ECO:0000313" key="4">
    <source>
        <dbReference type="Proteomes" id="UP001167160"/>
    </source>
</evidence>
<keyword evidence="4" id="KW-1185">Reference proteome</keyword>